<reference evidence="4" key="1">
    <citation type="journal article" date="2019" name="Int. J. Syst. Evol. Microbiol.">
        <title>The Global Catalogue of Microorganisms (GCM) 10K type strain sequencing project: providing services to taxonomists for standard genome sequencing and annotation.</title>
        <authorList>
            <consortium name="The Broad Institute Genomics Platform"/>
            <consortium name="The Broad Institute Genome Sequencing Center for Infectious Disease"/>
            <person name="Wu L."/>
            <person name="Ma J."/>
        </authorList>
    </citation>
    <scope>NUCLEOTIDE SEQUENCE [LARGE SCALE GENOMIC DNA]</scope>
    <source>
        <strain evidence="4">JCM 17705</strain>
    </source>
</reference>
<dbReference type="InterPro" id="IPR013096">
    <property type="entry name" value="Cupin_2"/>
</dbReference>
<comment type="caution">
    <text evidence="3">The sequence shown here is derived from an EMBL/GenBank/DDBJ whole genome shotgun (WGS) entry which is preliminary data.</text>
</comment>
<keyword evidence="4" id="KW-1185">Reference proteome</keyword>
<dbReference type="InterPro" id="IPR011051">
    <property type="entry name" value="RmlC_Cupin_sf"/>
</dbReference>
<proteinExistence type="predicted"/>
<gene>
    <name evidence="3" type="ORF">GCM10023149_31370</name>
</gene>
<dbReference type="Proteomes" id="UP001500582">
    <property type="component" value="Unassembled WGS sequence"/>
</dbReference>
<dbReference type="Gene3D" id="2.60.120.10">
    <property type="entry name" value="Jelly Rolls"/>
    <property type="match status" value="1"/>
</dbReference>
<evidence type="ECO:0000313" key="4">
    <source>
        <dbReference type="Proteomes" id="UP001500582"/>
    </source>
</evidence>
<evidence type="ECO:0000256" key="1">
    <source>
        <dbReference type="SAM" id="Phobius"/>
    </source>
</evidence>
<dbReference type="RefSeq" id="WP_345212073.1">
    <property type="nucleotide sequence ID" value="NZ_BAABFT010000008.1"/>
</dbReference>
<dbReference type="EMBL" id="BAABFT010000008">
    <property type="protein sequence ID" value="GAA4327763.1"/>
    <property type="molecule type" value="Genomic_DNA"/>
</dbReference>
<dbReference type="SUPFAM" id="SSF51182">
    <property type="entry name" value="RmlC-like cupins"/>
    <property type="match status" value="1"/>
</dbReference>
<keyword evidence="1" id="KW-1133">Transmembrane helix</keyword>
<feature type="transmembrane region" description="Helical" evidence="1">
    <location>
        <begin position="150"/>
        <end position="170"/>
    </location>
</feature>
<keyword evidence="1" id="KW-0472">Membrane</keyword>
<accession>A0ABP8GNU8</accession>
<protein>
    <recommendedName>
        <fullName evidence="2">Cupin type-2 domain-containing protein</fullName>
    </recommendedName>
</protein>
<feature type="domain" description="Cupin type-2" evidence="2">
    <location>
        <begin position="42"/>
        <end position="105"/>
    </location>
</feature>
<dbReference type="Pfam" id="PF07883">
    <property type="entry name" value="Cupin_2"/>
    <property type="match status" value="1"/>
</dbReference>
<sequence length="196" mass="22214">MQQDKNRVQLPLEIVNGPDDIVTFHRYYVDEQGREAVAVENRIPPKGGPPMHVHYRQDESLTVVAGTMGIKEPGKPDRHITIGETVTWKTGQPHKFWNAGNDILHCTGWVAPVDSFIFLLSEIHKAVNAGNGKPNMFDIAFLMRRYKSEFYMLEIPAFVQATFFPLLVFIGKFVGRYKKYTDAPEPATHSLSVTDI</sequence>
<evidence type="ECO:0000259" key="2">
    <source>
        <dbReference type="Pfam" id="PF07883"/>
    </source>
</evidence>
<name>A0ABP8GNU8_9SPHI</name>
<keyword evidence="1" id="KW-0812">Transmembrane</keyword>
<evidence type="ECO:0000313" key="3">
    <source>
        <dbReference type="EMBL" id="GAA4327763.1"/>
    </source>
</evidence>
<dbReference type="InterPro" id="IPR014710">
    <property type="entry name" value="RmlC-like_jellyroll"/>
</dbReference>
<organism evidence="3 4">
    <name type="scientific">Mucilaginibacter gynuensis</name>
    <dbReference type="NCBI Taxonomy" id="1302236"/>
    <lineage>
        <taxon>Bacteria</taxon>
        <taxon>Pseudomonadati</taxon>
        <taxon>Bacteroidota</taxon>
        <taxon>Sphingobacteriia</taxon>
        <taxon>Sphingobacteriales</taxon>
        <taxon>Sphingobacteriaceae</taxon>
        <taxon>Mucilaginibacter</taxon>
    </lineage>
</organism>